<keyword evidence="3" id="KW-1185">Reference proteome</keyword>
<feature type="chain" id="PRO_5035877508" evidence="1">
    <location>
        <begin position="20"/>
        <end position="129"/>
    </location>
</feature>
<protein>
    <submittedName>
        <fullName evidence="2">Jg16604 protein</fullName>
    </submittedName>
</protein>
<evidence type="ECO:0000313" key="3">
    <source>
        <dbReference type="Proteomes" id="UP000838756"/>
    </source>
</evidence>
<name>A0A8S4RBC6_9NEOP</name>
<keyword evidence="1" id="KW-0732">Signal</keyword>
<dbReference type="EMBL" id="CAKXAJ010024920">
    <property type="protein sequence ID" value="CAH2232841.1"/>
    <property type="molecule type" value="Genomic_DNA"/>
</dbReference>
<reference evidence="2" key="1">
    <citation type="submission" date="2022-03" db="EMBL/GenBank/DDBJ databases">
        <authorList>
            <person name="Lindestad O."/>
        </authorList>
    </citation>
    <scope>NUCLEOTIDE SEQUENCE</scope>
</reference>
<organism evidence="2 3">
    <name type="scientific">Pararge aegeria aegeria</name>
    <dbReference type="NCBI Taxonomy" id="348720"/>
    <lineage>
        <taxon>Eukaryota</taxon>
        <taxon>Metazoa</taxon>
        <taxon>Ecdysozoa</taxon>
        <taxon>Arthropoda</taxon>
        <taxon>Hexapoda</taxon>
        <taxon>Insecta</taxon>
        <taxon>Pterygota</taxon>
        <taxon>Neoptera</taxon>
        <taxon>Endopterygota</taxon>
        <taxon>Lepidoptera</taxon>
        <taxon>Glossata</taxon>
        <taxon>Ditrysia</taxon>
        <taxon>Papilionoidea</taxon>
        <taxon>Nymphalidae</taxon>
        <taxon>Satyrinae</taxon>
        <taxon>Satyrini</taxon>
        <taxon>Parargina</taxon>
        <taxon>Pararge</taxon>
    </lineage>
</organism>
<accession>A0A8S4RBC6</accession>
<feature type="signal peptide" evidence="1">
    <location>
        <begin position="1"/>
        <end position="19"/>
    </location>
</feature>
<evidence type="ECO:0000313" key="2">
    <source>
        <dbReference type="EMBL" id="CAH2232841.1"/>
    </source>
</evidence>
<proteinExistence type="predicted"/>
<comment type="caution">
    <text evidence="2">The sequence shown here is derived from an EMBL/GenBank/DDBJ whole genome shotgun (WGS) entry which is preliminary data.</text>
</comment>
<sequence length="129" mass="14506">MKNRICFFVILASAATVTCIPPPHPAVVAVRHAEELLPPQQRSPALRNPHLLHALQLTSLLHHGETPVFEREADSVPRREIYNILTHAGFIGRQHLRNQSPAKHSVHPHAYPPSHESPFVFNSDALQYL</sequence>
<dbReference type="AlphaFoldDB" id="A0A8S4RBC6"/>
<dbReference type="Proteomes" id="UP000838756">
    <property type="component" value="Unassembled WGS sequence"/>
</dbReference>
<gene>
    <name evidence="2" type="primary">jg16604</name>
    <name evidence="2" type="ORF">PAEG_LOCUS11019</name>
</gene>
<evidence type="ECO:0000256" key="1">
    <source>
        <dbReference type="SAM" id="SignalP"/>
    </source>
</evidence>
<dbReference type="OrthoDB" id="7440610at2759"/>